<keyword evidence="1" id="KW-1133">Transmembrane helix</keyword>
<dbReference type="AlphaFoldDB" id="A0A4C1WZU6"/>
<dbReference type="EMBL" id="BGZK01000691">
    <property type="protein sequence ID" value="GBP56380.1"/>
    <property type="molecule type" value="Genomic_DNA"/>
</dbReference>
<feature type="transmembrane region" description="Helical" evidence="1">
    <location>
        <begin position="57"/>
        <end position="79"/>
    </location>
</feature>
<accession>A0A4C1WZU6</accession>
<keyword evidence="1" id="KW-0472">Membrane</keyword>
<evidence type="ECO:0000256" key="1">
    <source>
        <dbReference type="SAM" id="Phobius"/>
    </source>
</evidence>
<gene>
    <name evidence="2" type="ORF">EVAR_32249_1</name>
</gene>
<keyword evidence="1" id="KW-0812">Transmembrane</keyword>
<dbReference type="Proteomes" id="UP000299102">
    <property type="component" value="Unassembled WGS sequence"/>
</dbReference>
<name>A0A4C1WZU6_EUMVA</name>
<organism evidence="2 3">
    <name type="scientific">Eumeta variegata</name>
    <name type="common">Bagworm moth</name>
    <name type="synonym">Eumeta japonica</name>
    <dbReference type="NCBI Taxonomy" id="151549"/>
    <lineage>
        <taxon>Eukaryota</taxon>
        <taxon>Metazoa</taxon>
        <taxon>Ecdysozoa</taxon>
        <taxon>Arthropoda</taxon>
        <taxon>Hexapoda</taxon>
        <taxon>Insecta</taxon>
        <taxon>Pterygota</taxon>
        <taxon>Neoptera</taxon>
        <taxon>Endopterygota</taxon>
        <taxon>Lepidoptera</taxon>
        <taxon>Glossata</taxon>
        <taxon>Ditrysia</taxon>
        <taxon>Tineoidea</taxon>
        <taxon>Psychidae</taxon>
        <taxon>Oiketicinae</taxon>
        <taxon>Eumeta</taxon>
    </lineage>
</organism>
<dbReference type="OrthoDB" id="527990at2759"/>
<comment type="caution">
    <text evidence="2">The sequence shown here is derived from an EMBL/GenBank/DDBJ whole genome shotgun (WGS) entry which is preliminary data.</text>
</comment>
<evidence type="ECO:0000313" key="2">
    <source>
        <dbReference type="EMBL" id="GBP56380.1"/>
    </source>
</evidence>
<evidence type="ECO:0000313" key="3">
    <source>
        <dbReference type="Proteomes" id="UP000299102"/>
    </source>
</evidence>
<protein>
    <submittedName>
        <fullName evidence="2">Uncharacterized protein</fullName>
    </submittedName>
</protein>
<reference evidence="2 3" key="1">
    <citation type="journal article" date="2019" name="Commun. Biol.">
        <title>The bagworm genome reveals a unique fibroin gene that provides high tensile strength.</title>
        <authorList>
            <person name="Kono N."/>
            <person name="Nakamura H."/>
            <person name="Ohtoshi R."/>
            <person name="Tomita M."/>
            <person name="Numata K."/>
            <person name="Arakawa K."/>
        </authorList>
    </citation>
    <scope>NUCLEOTIDE SEQUENCE [LARGE SCALE GENOMIC DNA]</scope>
</reference>
<proteinExistence type="predicted"/>
<sequence length="106" mass="11588">MVKPPQHTTLVTTSSFKDTPHILRIKRISIALMLCLHYPLPYPTFKTVNKHQNGYGLAFYGLCAAAVSLLLGCIGVWSGREIDASQAERSGRSCLSIARSALSLAR</sequence>
<keyword evidence="3" id="KW-1185">Reference proteome</keyword>